<dbReference type="AlphaFoldDB" id="A0A1N7Q276"/>
<dbReference type="GO" id="GO:0030261">
    <property type="term" value="P:chromosome condensation"/>
    <property type="evidence" value="ECO:0007669"/>
    <property type="project" value="UniProtKB-KW"/>
</dbReference>
<protein>
    <submittedName>
        <fullName evidence="6">DNA-binding protein HU-beta</fullName>
    </submittedName>
</protein>
<dbReference type="PROSITE" id="PS00045">
    <property type="entry name" value="HISTONE_LIKE"/>
    <property type="match status" value="1"/>
</dbReference>
<evidence type="ECO:0000256" key="3">
    <source>
        <dbReference type="ARBA" id="ARBA00023125"/>
    </source>
</evidence>
<dbReference type="PANTHER" id="PTHR33175">
    <property type="entry name" value="DNA-BINDING PROTEIN HU"/>
    <property type="match status" value="1"/>
</dbReference>
<dbReference type="RefSeq" id="WP_076486111.1">
    <property type="nucleotide sequence ID" value="NZ_FTOG01000012.1"/>
</dbReference>
<dbReference type="InterPro" id="IPR010992">
    <property type="entry name" value="IHF-like_DNA-bd_dom_sf"/>
</dbReference>
<evidence type="ECO:0000313" key="7">
    <source>
        <dbReference type="Proteomes" id="UP000186221"/>
    </source>
</evidence>
<dbReference type="STRING" id="453582.SAMN05421580_11294"/>
<accession>A0A1N7Q276</accession>
<dbReference type="CDD" id="cd13831">
    <property type="entry name" value="HU"/>
    <property type="match status" value="1"/>
</dbReference>
<evidence type="ECO:0000256" key="4">
    <source>
        <dbReference type="RuleBase" id="RU003939"/>
    </source>
</evidence>
<evidence type="ECO:0000256" key="1">
    <source>
        <dbReference type="ARBA" id="ARBA00010529"/>
    </source>
</evidence>
<dbReference type="Pfam" id="PF00216">
    <property type="entry name" value="Bac_DNA_binding"/>
    <property type="match status" value="1"/>
</dbReference>
<comment type="similarity">
    <text evidence="1 4">Belongs to the bacterial histone-like protein family.</text>
</comment>
<gene>
    <name evidence="6" type="ORF">SAMN05421580_11294</name>
</gene>
<evidence type="ECO:0000256" key="5">
    <source>
        <dbReference type="SAM" id="MobiDB-lite"/>
    </source>
</evidence>
<dbReference type="GO" id="GO:0003677">
    <property type="term" value="F:DNA binding"/>
    <property type="evidence" value="ECO:0007669"/>
    <property type="project" value="UniProtKB-KW"/>
</dbReference>
<dbReference type="Gene3D" id="4.10.520.10">
    <property type="entry name" value="IHF-like DNA-binding proteins"/>
    <property type="match status" value="1"/>
</dbReference>
<dbReference type="PRINTS" id="PR01727">
    <property type="entry name" value="DNABINDINGHU"/>
</dbReference>
<dbReference type="GO" id="GO:0030527">
    <property type="term" value="F:structural constituent of chromatin"/>
    <property type="evidence" value="ECO:0007669"/>
    <property type="project" value="InterPro"/>
</dbReference>
<organism evidence="6 7">
    <name type="scientific">Rhodobacter aestuarii</name>
    <dbReference type="NCBI Taxonomy" id="453582"/>
    <lineage>
        <taxon>Bacteria</taxon>
        <taxon>Pseudomonadati</taxon>
        <taxon>Pseudomonadota</taxon>
        <taxon>Alphaproteobacteria</taxon>
        <taxon>Rhodobacterales</taxon>
        <taxon>Rhodobacter group</taxon>
        <taxon>Rhodobacter</taxon>
    </lineage>
</organism>
<keyword evidence="3 6" id="KW-0238">DNA-binding</keyword>
<evidence type="ECO:0000313" key="6">
    <source>
        <dbReference type="EMBL" id="SIT16921.1"/>
    </source>
</evidence>
<dbReference type="SUPFAM" id="SSF47729">
    <property type="entry name" value="IHF-like DNA-binding proteins"/>
    <property type="match status" value="1"/>
</dbReference>
<name>A0A1N7Q276_9RHOB</name>
<dbReference type="EMBL" id="FTOG01000012">
    <property type="protein sequence ID" value="SIT16921.1"/>
    <property type="molecule type" value="Genomic_DNA"/>
</dbReference>
<keyword evidence="7" id="KW-1185">Reference proteome</keyword>
<keyword evidence="2" id="KW-0226">DNA condensation</keyword>
<dbReference type="Proteomes" id="UP000186221">
    <property type="component" value="Unassembled WGS sequence"/>
</dbReference>
<dbReference type="InterPro" id="IPR000119">
    <property type="entry name" value="Hist_DNA-bd"/>
</dbReference>
<feature type="region of interest" description="Disordered" evidence="5">
    <location>
        <begin position="63"/>
        <end position="93"/>
    </location>
</feature>
<dbReference type="OrthoDB" id="9799835at2"/>
<evidence type="ECO:0000256" key="2">
    <source>
        <dbReference type="ARBA" id="ARBA00023067"/>
    </source>
</evidence>
<reference evidence="7" key="1">
    <citation type="submission" date="2017-01" db="EMBL/GenBank/DDBJ databases">
        <authorList>
            <person name="Varghese N."/>
            <person name="Submissions S."/>
        </authorList>
    </citation>
    <scope>NUCLEOTIDE SEQUENCE [LARGE SCALE GENOMIC DNA]</scope>
    <source>
        <strain evidence="7">DSM 19945</strain>
    </source>
</reference>
<dbReference type="InterPro" id="IPR020816">
    <property type="entry name" value="Histone-like_DNA-bd_CS"/>
</dbReference>
<dbReference type="SMART" id="SM00411">
    <property type="entry name" value="BHL"/>
    <property type="match status" value="1"/>
</dbReference>
<sequence>MAKTTTFSKSDLIDAVAAKTGFAKTNVKDMLDATLGEITDQTAAGSKVTLIGFGSFEQRHKKARMGRNPATGAEVEIPASTHLAFKPAKPKKS</sequence>
<proteinExistence type="inferred from homology"/>
<dbReference type="PANTHER" id="PTHR33175:SF3">
    <property type="entry name" value="DNA-BINDING PROTEIN HU-BETA"/>
    <property type="match status" value="1"/>
</dbReference>